<evidence type="ECO:0000256" key="2">
    <source>
        <dbReference type="ARBA" id="ARBA00022777"/>
    </source>
</evidence>
<sequence length="320" mass="34456">MIPADGERRFSLVAIGEIRIDVRVRVDSLRFRDVCGDQFHYAPVRITPAGVALQMARQAIGLFATVTLVSRIGRDEFADPIRAQVTAMGVTPRLTVVEGASTARVLVMRDTSEGHGVRLMVAEPLSDLQMLGVSDVRAAIREIAAADALFLTGYELLHARSAEAVLEAAAVARSHSTVICLDLVPHDIHRRIPPARLLPLLEAADVVVGELETLRGVVDAPDGGPELLFPLLDAVHKAAPVWMIRSGAGGASRSTIYQQDRLHVDYPTGYERVSDPMGFGDLLTARELRWLLSTGLAPASADGSSFRSVAMNRSRVSGSP</sequence>
<dbReference type="PANTHER" id="PTHR10584">
    <property type="entry name" value="SUGAR KINASE"/>
    <property type="match status" value="1"/>
</dbReference>
<proteinExistence type="predicted"/>
<dbReference type="Pfam" id="PF00294">
    <property type="entry name" value="PfkB"/>
    <property type="match status" value="1"/>
</dbReference>
<comment type="caution">
    <text evidence="4">The sequence shown here is derived from an EMBL/GenBank/DDBJ whole genome shotgun (WGS) entry which is preliminary data.</text>
</comment>
<feature type="domain" description="Carbohydrate kinase PfkB" evidence="3">
    <location>
        <begin position="11"/>
        <end position="285"/>
    </location>
</feature>
<evidence type="ECO:0000259" key="3">
    <source>
        <dbReference type="Pfam" id="PF00294"/>
    </source>
</evidence>
<dbReference type="Gene3D" id="3.40.1190.20">
    <property type="match status" value="1"/>
</dbReference>
<dbReference type="EMBL" id="JAPNUD010000055">
    <property type="protein sequence ID" value="MDA0642977.1"/>
    <property type="molecule type" value="Genomic_DNA"/>
</dbReference>
<organism evidence="4 5">
    <name type="scientific">Nonomuraea ferruginea</name>
    <dbReference type="NCBI Taxonomy" id="46174"/>
    <lineage>
        <taxon>Bacteria</taxon>
        <taxon>Bacillati</taxon>
        <taxon>Actinomycetota</taxon>
        <taxon>Actinomycetes</taxon>
        <taxon>Streptosporangiales</taxon>
        <taxon>Streptosporangiaceae</taxon>
        <taxon>Nonomuraea</taxon>
    </lineage>
</organism>
<dbReference type="SUPFAM" id="SSF53613">
    <property type="entry name" value="Ribokinase-like"/>
    <property type="match status" value="1"/>
</dbReference>
<accession>A0ABT4T0C7</accession>
<dbReference type="InterPro" id="IPR011611">
    <property type="entry name" value="PfkB_dom"/>
</dbReference>
<protein>
    <submittedName>
        <fullName evidence="4">Carbohydrate kinase family protein</fullName>
    </submittedName>
</protein>
<evidence type="ECO:0000256" key="1">
    <source>
        <dbReference type="ARBA" id="ARBA00022679"/>
    </source>
</evidence>
<evidence type="ECO:0000313" key="5">
    <source>
        <dbReference type="Proteomes" id="UP001212498"/>
    </source>
</evidence>
<keyword evidence="1" id="KW-0808">Transferase</keyword>
<dbReference type="GO" id="GO:0016301">
    <property type="term" value="F:kinase activity"/>
    <property type="evidence" value="ECO:0007669"/>
    <property type="project" value="UniProtKB-KW"/>
</dbReference>
<evidence type="ECO:0000313" key="4">
    <source>
        <dbReference type="EMBL" id="MDA0642977.1"/>
    </source>
</evidence>
<gene>
    <name evidence="4" type="ORF">OUY24_20305</name>
</gene>
<keyword evidence="2 4" id="KW-0418">Kinase</keyword>
<dbReference type="InterPro" id="IPR029056">
    <property type="entry name" value="Ribokinase-like"/>
</dbReference>
<name>A0ABT4T0C7_9ACTN</name>
<dbReference type="RefSeq" id="WP_271277384.1">
    <property type="nucleotide sequence ID" value="NZ_BAABFD010000017.1"/>
</dbReference>
<keyword evidence="5" id="KW-1185">Reference proteome</keyword>
<dbReference type="Proteomes" id="UP001212498">
    <property type="component" value="Unassembled WGS sequence"/>
</dbReference>
<dbReference type="PANTHER" id="PTHR10584:SF167">
    <property type="entry name" value="PFKB DOMAIN PROTEIN"/>
    <property type="match status" value="1"/>
</dbReference>
<reference evidence="4 5" key="1">
    <citation type="submission" date="2022-11" db="EMBL/GenBank/DDBJ databases">
        <title>Nonomuraea corallina sp. nov., a new species of the genus Nonomuraea isolated from sea side sediment in Thai sea.</title>
        <authorList>
            <person name="Ngamcharungchit C."/>
            <person name="Matsumoto A."/>
            <person name="Suriyachadkun C."/>
            <person name="Panbangred W."/>
            <person name="Inahashi Y."/>
            <person name="Intra B."/>
        </authorList>
    </citation>
    <scope>NUCLEOTIDE SEQUENCE [LARGE SCALE GENOMIC DNA]</scope>
    <source>
        <strain evidence="4 5">DSM 43553</strain>
    </source>
</reference>